<dbReference type="InterPro" id="IPR038765">
    <property type="entry name" value="Papain-like_cys_pep_sf"/>
</dbReference>
<sequence length="773" mass="87406">MLPQVTFTHQTHIQITLGYHCGIVNCQVISGLHYNTVHGENLRQLYKAQISPDYISVLLFMVRLPQVISEVPNMVRLPQVICELLYMTRLPQGTIVLLCMVSSGHYCITVHGQDSKSHHYITAHNQVTLDHYCITVDDQVNSYHYNNTVSSGHYCITVHGQDSKSHHYITAHNQVTLDHYCITVDGQVNSYHYNNTVSAGHYCIAVHGQDSKSHHYITAHNQVTLDHYCITVHGQVNSYHYNNTVHDHVTPEVLNVIWTCREGPDSEIIGTTNGHNLYIADLKTLKPETELNDQDELEKYDVAIGCVNENDVHWIAIIFDIRSKIIVIMDPLEEGKTLPRKQKAIEKCFNKEKRMGTWTAQVASDYPIQDDGTSCGVFCLKFIERHLLREDTNSLVNVNSERVDIGKCLILSLQPKPFLSCYVCIHTPFNMRRCCKCMRTFHKDCKIPVTCTVCCHLNTSKTLEDMINHTNIQASNFLGNSVEKKRTNVFDAEHDAEPPSKSLKVQQGQVTTKTVFKGTNKKEEDTEDLGLGTTMKDTKITDKKEEDTEDLGLGTTMKDTKITDKKEEGTVDLEENEITDWGTIQTLADLKKSNIRAVASRLQCTKTNKASRRMIHVITGGEFLERIGNPEYFTNTQLGNYLCLSKSDNSRKEMTRLVDLVPKSGQPQAAPVTSAWSQLTKGDVQYQMNSLAELSESCLDGEKIGQKVLNKMTGGKIQKEAAVENTKQVMKLLMEEIKTTTINTAMHGNVMEAFWDVFERLLPKTYVVFPLNV</sequence>
<evidence type="ECO:0000256" key="2">
    <source>
        <dbReference type="ARBA" id="ARBA00022670"/>
    </source>
</evidence>
<dbReference type="Gene3D" id="3.40.395.10">
    <property type="entry name" value="Adenoviral Proteinase, Chain A"/>
    <property type="match status" value="1"/>
</dbReference>
<name>A0A6J8BFR9_MYTCO</name>
<keyword evidence="3" id="KW-0378">Hydrolase</keyword>
<evidence type="ECO:0000256" key="3">
    <source>
        <dbReference type="ARBA" id="ARBA00022801"/>
    </source>
</evidence>
<reference evidence="5 6" key="1">
    <citation type="submission" date="2020-06" db="EMBL/GenBank/DDBJ databases">
        <authorList>
            <person name="Li R."/>
            <person name="Bekaert M."/>
        </authorList>
    </citation>
    <scope>NUCLEOTIDE SEQUENCE [LARGE SCALE GENOMIC DNA]</scope>
    <source>
        <strain evidence="6">wild</strain>
    </source>
</reference>
<keyword evidence="2" id="KW-0645">Protease</keyword>
<proteinExistence type="inferred from homology"/>
<dbReference type="SUPFAM" id="SSF54001">
    <property type="entry name" value="Cysteine proteinases"/>
    <property type="match status" value="1"/>
</dbReference>
<feature type="domain" description="Ubiquitin-like protease family profile" evidence="4">
    <location>
        <begin position="293"/>
        <end position="396"/>
    </location>
</feature>
<comment type="similarity">
    <text evidence="1">Belongs to the peptidase C48 family.</text>
</comment>
<protein>
    <recommendedName>
        <fullName evidence="4">Ubiquitin-like protease family profile domain-containing protein</fullName>
    </recommendedName>
</protein>
<dbReference type="GO" id="GO:0008234">
    <property type="term" value="F:cysteine-type peptidase activity"/>
    <property type="evidence" value="ECO:0007669"/>
    <property type="project" value="InterPro"/>
</dbReference>
<dbReference type="AlphaFoldDB" id="A0A6J8BFR9"/>
<evidence type="ECO:0000259" key="4">
    <source>
        <dbReference type="Pfam" id="PF02902"/>
    </source>
</evidence>
<accession>A0A6J8BFR9</accession>
<dbReference type="Pfam" id="PF02902">
    <property type="entry name" value="Peptidase_C48"/>
    <property type="match status" value="1"/>
</dbReference>
<evidence type="ECO:0000313" key="5">
    <source>
        <dbReference type="EMBL" id="CAC5382513.1"/>
    </source>
</evidence>
<keyword evidence="6" id="KW-1185">Reference proteome</keyword>
<dbReference type="EMBL" id="CACVKT020003232">
    <property type="protein sequence ID" value="CAC5382513.1"/>
    <property type="molecule type" value="Genomic_DNA"/>
</dbReference>
<dbReference type="OrthoDB" id="6155416at2759"/>
<evidence type="ECO:0000313" key="6">
    <source>
        <dbReference type="Proteomes" id="UP000507470"/>
    </source>
</evidence>
<dbReference type="InterPro" id="IPR003653">
    <property type="entry name" value="Peptidase_C48_C"/>
</dbReference>
<evidence type="ECO:0000256" key="1">
    <source>
        <dbReference type="ARBA" id="ARBA00005234"/>
    </source>
</evidence>
<organism evidence="5 6">
    <name type="scientific">Mytilus coruscus</name>
    <name type="common">Sea mussel</name>
    <dbReference type="NCBI Taxonomy" id="42192"/>
    <lineage>
        <taxon>Eukaryota</taxon>
        <taxon>Metazoa</taxon>
        <taxon>Spiralia</taxon>
        <taxon>Lophotrochozoa</taxon>
        <taxon>Mollusca</taxon>
        <taxon>Bivalvia</taxon>
        <taxon>Autobranchia</taxon>
        <taxon>Pteriomorphia</taxon>
        <taxon>Mytilida</taxon>
        <taxon>Mytiloidea</taxon>
        <taxon>Mytilidae</taxon>
        <taxon>Mytilinae</taxon>
        <taxon>Mytilus</taxon>
    </lineage>
</organism>
<dbReference type="GO" id="GO:0006508">
    <property type="term" value="P:proteolysis"/>
    <property type="evidence" value="ECO:0007669"/>
    <property type="project" value="UniProtKB-KW"/>
</dbReference>
<dbReference type="Proteomes" id="UP000507470">
    <property type="component" value="Unassembled WGS sequence"/>
</dbReference>
<gene>
    <name evidence="5" type="ORF">MCOR_18335</name>
</gene>